<dbReference type="InterPro" id="IPR046348">
    <property type="entry name" value="SIS_dom_sf"/>
</dbReference>
<feature type="domain" description="CBS" evidence="1">
    <location>
        <begin position="160"/>
        <end position="212"/>
    </location>
</feature>
<dbReference type="PROSITE" id="PS51371">
    <property type="entry name" value="CBS"/>
    <property type="match status" value="2"/>
</dbReference>
<protein>
    <submittedName>
        <fullName evidence="2">Arabinose-5-phosphate isomerase</fullName>
        <ecNumber evidence="2">5.3.1.13</ecNumber>
    </submittedName>
</protein>
<dbReference type="PANTHER" id="PTHR42745:SF1">
    <property type="entry name" value="ARABINOSE 5-PHOSPHATE ISOMERASE KDSD"/>
    <property type="match status" value="1"/>
</dbReference>
<accession>D9PG52</accession>
<sequence length="212" mass="22602">PAIKRLGNKLIVLTGAKRSLLAGNSDCLLDISVPREACSLGLVPTASTTAALALGDALAVTIFEKRGFKKEDFALFHPGGNLGRRLMSVGELMHKGADLPKVSPDASMREVILEMTAKRLGVTAVVDKRGVVSGVITDGDLRRLLAKEKKPLELKAAMAMTRHPQTIGSSEIAEQALKKMEDLSITSLLVVDGRKKLVGLIHLHDLLKAGVV</sequence>
<dbReference type="Gene3D" id="3.10.580.10">
    <property type="entry name" value="CBS-domain"/>
    <property type="match status" value="1"/>
</dbReference>
<keyword evidence="2" id="KW-0413">Isomerase</keyword>
<dbReference type="AlphaFoldDB" id="D9PG52"/>
<dbReference type="EC" id="5.3.1.13" evidence="2"/>
<evidence type="ECO:0000259" key="1">
    <source>
        <dbReference type="PROSITE" id="PS51371"/>
    </source>
</evidence>
<proteinExistence type="predicted"/>
<feature type="domain" description="CBS" evidence="1">
    <location>
        <begin position="93"/>
        <end position="152"/>
    </location>
</feature>
<reference evidence="2" key="1">
    <citation type="submission" date="2010-07" db="EMBL/GenBank/DDBJ databases">
        <authorList>
            <consortium name="CONSOLIDER consortium CSD2007-00005"/>
            <person name="Guazzaroni M.-E."/>
            <person name="Richter M."/>
            <person name="Garcia-Salamanca A."/>
            <person name="Yarza P."/>
            <person name="Ferrer M."/>
        </authorList>
    </citation>
    <scope>NUCLEOTIDE SEQUENCE</scope>
</reference>
<dbReference type="Gene3D" id="3.40.50.10490">
    <property type="entry name" value="Glucose-6-phosphate isomerase like protein, domain 1"/>
    <property type="match status" value="1"/>
</dbReference>
<dbReference type="GO" id="GO:1901135">
    <property type="term" value="P:carbohydrate derivative metabolic process"/>
    <property type="evidence" value="ECO:0007669"/>
    <property type="project" value="InterPro"/>
</dbReference>
<name>D9PG52_9ZZZZ</name>
<dbReference type="InterPro" id="IPR050986">
    <property type="entry name" value="GutQ/KpsF_isomerases"/>
</dbReference>
<organism evidence="2">
    <name type="scientific">sediment metagenome</name>
    <dbReference type="NCBI Taxonomy" id="749907"/>
    <lineage>
        <taxon>unclassified sequences</taxon>
        <taxon>metagenomes</taxon>
        <taxon>ecological metagenomes</taxon>
    </lineage>
</organism>
<dbReference type="CDD" id="cd04604">
    <property type="entry name" value="CBS_pair_SIS_assoc"/>
    <property type="match status" value="1"/>
</dbReference>
<dbReference type="InterPro" id="IPR000644">
    <property type="entry name" value="CBS_dom"/>
</dbReference>
<evidence type="ECO:0000313" key="2">
    <source>
        <dbReference type="EMBL" id="EFK97462.1"/>
    </source>
</evidence>
<dbReference type="InterPro" id="IPR046342">
    <property type="entry name" value="CBS_dom_sf"/>
</dbReference>
<dbReference type="GO" id="GO:0097367">
    <property type="term" value="F:carbohydrate derivative binding"/>
    <property type="evidence" value="ECO:0007669"/>
    <property type="project" value="InterPro"/>
</dbReference>
<dbReference type="SUPFAM" id="SSF53697">
    <property type="entry name" value="SIS domain"/>
    <property type="match status" value="1"/>
</dbReference>
<feature type="non-terminal residue" evidence="2">
    <location>
        <position position="1"/>
    </location>
</feature>
<dbReference type="Pfam" id="PF00571">
    <property type="entry name" value="CBS"/>
    <property type="match status" value="2"/>
</dbReference>
<dbReference type="SMART" id="SM00116">
    <property type="entry name" value="CBS"/>
    <property type="match status" value="2"/>
</dbReference>
<comment type="caution">
    <text evidence="2">The sequence shown here is derived from an EMBL/GenBank/DDBJ whole genome shotgun (WGS) entry which is preliminary data.</text>
</comment>
<gene>
    <name evidence="2" type="primary">kdsD</name>
    <name evidence="2" type="ORF">LDC_0499</name>
</gene>
<reference evidence="2" key="2">
    <citation type="journal article" date="2011" name="Microb. Ecol.">
        <title>Taxonomic and Functional Metagenomic Profiling of the Microbial Community in the Anoxic Sediment of a Sub-saline Shallow Lake (Laguna de Carrizo, Central Spain).</title>
        <authorList>
            <person name="Ferrer M."/>
            <person name="Guazzaroni M.E."/>
            <person name="Richter M."/>
            <person name="Garcia-Salamanca A."/>
            <person name="Yarza P."/>
            <person name="Suarez-Suarez A."/>
            <person name="Solano J."/>
            <person name="Alcaide M."/>
            <person name="van Dillewijn P."/>
            <person name="Molina-Henares M.A."/>
            <person name="Lopez-Cortes N."/>
            <person name="Al-Ramahi Y."/>
            <person name="Guerrero C."/>
            <person name="Acosta A."/>
            <person name="de Eugenio L.I."/>
            <person name="Martinez V."/>
            <person name="Marques S."/>
            <person name="Rojo F."/>
            <person name="Santero E."/>
            <person name="Genilloud O."/>
            <person name="Perez-Perez J."/>
            <person name="Rossello-Mora R."/>
            <person name="Ramos J.L."/>
        </authorList>
    </citation>
    <scope>NUCLEOTIDE SEQUENCE</scope>
</reference>
<dbReference type="EMBL" id="ADZX01000179">
    <property type="protein sequence ID" value="EFK97462.1"/>
    <property type="molecule type" value="Genomic_DNA"/>
</dbReference>
<dbReference type="PANTHER" id="PTHR42745">
    <property type="match status" value="1"/>
</dbReference>
<dbReference type="GO" id="GO:0019146">
    <property type="term" value="F:arabinose-5-phosphate isomerase activity"/>
    <property type="evidence" value="ECO:0007669"/>
    <property type="project" value="UniProtKB-EC"/>
</dbReference>